<dbReference type="OrthoDB" id="9816064at2"/>
<gene>
    <name evidence="1" type="ORF">NA2_11794</name>
</gene>
<dbReference type="InterPro" id="IPR026286">
    <property type="entry name" value="MaiA/AMDase"/>
</dbReference>
<name>K2LLC5_9HYPH</name>
<proteinExistence type="predicted"/>
<dbReference type="PIRSF" id="PIRSF015736">
    <property type="entry name" value="MI"/>
    <property type="match status" value="1"/>
</dbReference>
<dbReference type="PANTHER" id="PTHR40267">
    <property type="entry name" value="BLR3294 PROTEIN"/>
    <property type="match status" value="1"/>
</dbReference>
<dbReference type="Pfam" id="PF17645">
    <property type="entry name" value="Amdase"/>
    <property type="match status" value="1"/>
</dbReference>
<dbReference type="EMBL" id="AMRM01000012">
    <property type="protein sequence ID" value="EKF18579.1"/>
    <property type="molecule type" value="Genomic_DNA"/>
</dbReference>
<sequence>MSMIEEPVSGREGVSGAVTTPIGLLVPPADGAVPADAAVVYPGLSFRAHGLGLREMTPEGYDSVLEEVGHGARLLAGQGVSVVALMGTSLSFYRGLSFNSELEREIERRSGLPGLTMSTAIIAACRAVGARRLAVATAYQGVVNERLLAFLAQNGMEVVSLAALDILSIEAVHKVPDDEVTGLGREAFARAERPDAILISCGGLSTRPAVRALEEETGVPVITSPLAGLWAAVARAGHDPRVASEGKLFQQHFPVT</sequence>
<dbReference type="Gene3D" id="3.40.50.12500">
    <property type="match status" value="1"/>
</dbReference>
<dbReference type="AlphaFoldDB" id="K2LLC5"/>
<dbReference type="PATRIC" id="fig|391937.3.peg.2424"/>
<organism evidence="1 2">
    <name type="scientific">Nitratireductor pacificus pht-3B</name>
    <dbReference type="NCBI Taxonomy" id="391937"/>
    <lineage>
        <taxon>Bacteria</taxon>
        <taxon>Pseudomonadati</taxon>
        <taxon>Pseudomonadota</taxon>
        <taxon>Alphaproteobacteria</taxon>
        <taxon>Hyphomicrobiales</taxon>
        <taxon>Phyllobacteriaceae</taxon>
        <taxon>Nitratireductor</taxon>
    </lineage>
</organism>
<dbReference type="eggNOG" id="COG3473">
    <property type="taxonomic scope" value="Bacteria"/>
</dbReference>
<dbReference type="InterPro" id="IPR053714">
    <property type="entry name" value="Iso_Racemase_Enz_sf"/>
</dbReference>
<evidence type="ECO:0000313" key="1">
    <source>
        <dbReference type="EMBL" id="EKF18579.1"/>
    </source>
</evidence>
<keyword evidence="2" id="KW-1185">Reference proteome</keyword>
<dbReference type="RefSeq" id="WP_008597126.1">
    <property type="nucleotide sequence ID" value="NZ_AMRM01000012.1"/>
</dbReference>
<dbReference type="Proteomes" id="UP000006786">
    <property type="component" value="Unassembled WGS sequence"/>
</dbReference>
<dbReference type="PANTHER" id="PTHR40267:SF1">
    <property type="entry name" value="BLR3294 PROTEIN"/>
    <property type="match status" value="1"/>
</dbReference>
<dbReference type="STRING" id="391937.NA2_11794"/>
<evidence type="ECO:0000313" key="2">
    <source>
        <dbReference type="Proteomes" id="UP000006786"/>
    </source>
</evidence>
<reference evidence="1 2" key="1">
    <citation type="journal article" date="2012" name="J. Bacteriol.">
        <title>Genome Sequence of Nitratireductor pacificus Type Strain pht-3B.</title>
        <authorList>
            <person name="Lai Q."/>
            <person name="Li G."/>
            <person name="Shao Z."/>
        </authorList>
    </citation>
    <scope>NUCLEOTIDE SEQUENCE [LARGE SCALE GENOMIC DNA]</scope>
    <source>
        <strain evidence="2">pht-3B</strain>
    </source>
</reference>
<accession>K2LLC5</accession>
<protein>
    <submittedName>
        <fullName evidence="1">Asp/Glu racemase</fullName>
    </submittedName>
</protein>
<comment type="caution">
    <text evidence="1">The sequence shown here is derived from an EMBL/GenBank/DDBJ whole genome shotgun (WGS) entry which is preliminary data.</text>
</comment>